<dbReference type="EMBL" id="AP027742">
    <property type="protein sequence ID" value="BDZ78609.1"/>
    <property type="molecule type" value="Genomic_DNA"/>
</dbReference>
<protein>
    <recommendedName>
        <fullName evidence="3">DUF3783 domain-containing protein</fullName>
    </recommendedName>
</protein>
<evidence type="ECO:0008006" key="3">
    <source>
        <dbReference type="Google" id="ProtNLM"/>
    </source>
</evidence>
<evidence type="ECO:0000313" key="1">
    <source>
        <dbReference type="EMBL" id="BDZ78609.1"/>
    </source>
</evidence>
<keyword evidence="2" id="KW-1185">Reference proteome</keyword>
<dbReference type="Pfam" id="PF12646">
    <property type="entry name" value="DUF3783"/>
    <property type="match status" value="1"/>
</dbReference>
<dbReference type="InterPro" id="IPR016621">
    <property type="entry name" value="UCP014543"/>
</dbReference>
<dbReference type="Proteomes" id="UP001305815">
    <property type="component" value="Chromosome"/>
</dbReference>
<evidence type="ECO:0000313" key="2">
    <source>
        <dbReference type="Proteomes" id="UP001305815"/>
    </source>
</evidence>
<accession>A0ABM8I624</accession>
<dbReference type="RefSeq" id="WP_230105093.1">
    <property type="nucleotide sequence ID" value="NZ_AP024845.1"/>
</dbReference>
<proteinExistence type="predicted"/>
<reference evidence="2" key="1">
    <citation type="journal article" date="2023" name="Int. J. Syst. Evol. Microbiol.">
        <title>Claveliimonas bilis gen. nov., sp. nov., deoxycholic acid-producing bacteria isolated from human faeces, and reclassification of Sellimonas monacensis Zenner et al. 2021 as Claveliimonas monacensis comb. nov.</title>
        <authorList>
            <person name="Hisatomi A."/>
            <person name="Kastawa N.W.E.P.G."/>
            <person name="Song I."/>
            <person name="Ohkuma M."/>
            <person name="Fukiya S."/>
            <person name="Sakamoto M."/>
        </authorList>
    </citation>
    <scope>NUCLEOTIDE SEQUENCE [LARGE SCALE GENOMIC DNA]</scope>
    <source>
        <strain evidence="2">12BBH14</strain>
    </source>
</reference>
<name>A0ABM8I624_9FIRM</name>
<gene>
    <name evidence="1" type="ORF">Lac1_27920</name>
</gene>
<sequence>MAVRGSVLLYNFKDKERTDKVKFIFVLMGIKIKTVEKEDYLQKIGALAGVEGIERTEEIYEGEGFDEEMLVLNHLTDPQMNRMLAYLKKEGLQIPLKAALTPTNVHWNTLELHNELVREHEEMQKMIAAKRAGGKEEENRNDGK</sequence>
<organism evidence="1 2">
    <name type="scientific">Claveliimonas bilis</name>
    <dbReference type="NCBI Taxonomy" id="3028070"/>
    <lineage>
        <taxon>Bacteria</taxon>
        <taxon>Bacillati</taxon>
        <taxon>Bacillota</taxon>
        <taxon>Clostridia</taxon>
        <taxon>Lachnospirales</taxon>
        <taxon>Lachnospiraceae</taxon>
        <taxon>Claveliimonas</taxon>
    </lineage>
</organism>